<dbReference type="GO" id="GO:0005794">
    <property type="term" value="C:Golgi apparatus"/>
    <property type="evidence" value="ECO:0007669"/>
    <property type="project" value="UniProtKB-SubCell"/>
</dbReference>
<feature type="coiled-coil region" evidence="4">
    <location>
        <begin position="566"/>
        <end position="593"/>
    </location>
</feature>
<proteinExistence type="predicted"/>
<evidence type="ECO:0000256" key="1">
    <source>
        <dbReference type="ARBA" id="ARBA00004555"/>
    </source>
</evidence>
<feature type="coiled-coil region" evidence="4">
    <location>
        <begin position="620"/>
        <end position="685"/>
    </location>
</feature>
<name>A0A0L0H5V6_SPIPD</name>
<evidence type="ECO:0000259" key="6">
    <source>
        <dbReference type="PROSITE" id="PS50913"/>
    </source>
</evidence>
<feature type="coiled-coil region" evidence="4">
    <location>
        <begin position="820"/>
        <end position="970"/>
    </location>
</feature>
<dbReference type="RefSeq" id="XP_016604399.1">
    <property type="nucleotide sequence ID" value="XM_016756418.1"/>
</dbReference>
<feature type="domain" description="GRIP" evidence="6">
    <location>
        <begin position="1078"/>
        <end position="1129"/>
    </location>
</feature>
<feature type="region of interest" description="Disordered" evidence="5">
    <location>
        <begin position="1161"/>
        <end position="1190"/>
    </location>
</feature>
<feature type="coiled-coil region" evidence="4">
    <location>
        <begin position="228"/>
        <end position="394"/>
    </location>
</feature>
<keyword evidence="2" id="KW-0333">Golgi apparatus</keyword>
<evidence type="ECO:0000256" key="4">
    <source>
        <dbReference type="SAM" id="Coils"/>
    </source>
</evidence>
<dbReference type="GeneID" id="27691432"/>
<dbReference type="GO" id="GO:0006888">
    <property type="term" value="P:endoplasmic reticulum to Golgi vesicle-mediated transport"/>
    <property type="evidence" value="ECO:0007669"/>
    <property type="project" value="TreeGrafter"/>
</dbReference>
<dbReference type="PROSITE" id="PS50913">
    <property type="entry name" value="GRIP"/>
    <property type="match status" value="1"/>
</dbReference>
<sequence>MSWFDTNKLAGSIGSFASKVQSIAETALNDDHASQGHGVRGGEGWDVGGDFGDSRAEALERRNRDLEEELSRIQTDLAAQLLQKDHHIQGLEARIAQLRSSSTHSSPQPPPSPVPGQLSEAEQIQSYRAKLAKAVQHLKHLTGENAALNQRVGDTEKKKGEIEKEVAALKSEVEKLKSETASRAPVHENGTEAQTLRPELDAVKEYTRQLEEKYQESIAREEALVRRIDALGSEHAQADSTAKEAQNEIARLNSYVTELSSQLEKVRDEDAAKTGQLDTLTEELARLRLDNKLEQDANTAREAAEQETHKVRQQLSEIQTAHEQLEARFSAIAETNTQLENELISVSQYKDQHQSLSDLVQRLTDENGRLQAMMEESQARQDALARQLEQSKSDSTVANAWDLDVPGIDTDLQARIEGLEHNERELLQTLSEKGTELQDTRRRCEELEEECQVAKEGARKASQIAEESKMEVRKLQDQYERVMNELSSKDAEIQSLQHQLTALNDTSHHTNEQATTLQNLQTALAERDATLQDLQTNLAERDATLINLQAALDEKAASLDNAHQTITILGNQIQDLRSAAERTEAEFQEILEKEDQEHQSDLARIVGPYVKGRQEDAMRIAELEDLLARHRSDENRERELENKIAKLSQSFNALQRERDTLSVALEQAQRGLETLQAENNFGTAEEGILALCRAILHNEEIGSGAQDGVPDMVKQQLLEVGELVKELRKGAMEQGDSVSERVEQVRAELMAANEQIKAEYEKRISDLVNELEQASGSGQDLTDLRAKYDAAVEDVKRLGTEKTMLMDKLTTMKNAIAPKLQAELETSQKLRQEVQLLSQENEALQNQLAQLTATNDQLRSKASSSMTETARLHVDLESAGERIGRLERELDRLRSHLMETEDAQVQDALHQETVIKEYIRQIETLERDREQWEEAAAQERDAARAALERVNEMHETMETIKQDMERLRLEKEREAFAASNLQRVLEEFQISKEREIAGAVEDVYERLKSVQAELEGYKDRASKAEERLEKIGMDAPSLQRIQAELQEKNVVIGKLRHDVIQLQAHLSEAMRRMRDAAASEENVDRRLITNLLVSFLSAPRGDTKRFEILSVISSVLKFEEEEKVRVGLVRSRGAGEVERREAVGESFTDMWISFLLKESSKRRESVPISPVERQLSGDVGGERRESMGGG</sequence>
<evidence type="ECO:0000256" key="5">
    <source>
        <dbReference type="SAM" id="MobiDB-lite"/>
    </source>
</evidence>
<keyword evidence="3 4" id="KW-0175">Coiled coil</keyword>
<dbReference type="STRING" id="645134.A0A0L0H5V6"/>
<dbReference type="InterPro" id="IPR000237">
    <property type="entry name" value="GRIP_dom"/>
</dbReference>
<evidence type="ECO:0000313" key="7">
    <source>
        <dbReference type="EMBL" id="KNC96359.1"/>
    </source>
</evidence>
<feature type="region of interest" description="Disordered" evidence="5">
    <location>
        <begin position="98"/>
        <end position="119"/>
    </location>
</feature>
<feature type="coiled-coil region" evidence="4">
    <location>
        <begin position="131"/>
        <end position="179"/>
    </location>
</feature>
<feature type="coiled-coil region" evidence="4">
    <location>
        <begin position="739"/>
        <end position="777"/>
    </location>
</feature>
<dbReference type="InParanoid" id="A0A0L0H5V6"/>
<organism evidence="7 8">
    <name type="scientific">Spizellomyces punctatus (strain DAOM BR117)</name>
    <dbReference type="NCBI Taxonomy" id="645134"/>
    <lineage>
        <taxon>Eukaryota</taxon>
        <taxon>Fungi</taxon>
        <taxon>Fungi incertae sedis</taxon>
        <taxon>Chytridiomycota</taxon>
        <taxon>Chytridiomycota incertae sedis</taxon>
        <taxon>Chytridiomycetes</taxon>
        <taxon>Spizellomycetales</taxon>
        <taxon>Spizellomycetaceae</taxon>
        <taxon>Spizellomyces</taxon>
    </lineage>
</organism>
<dbReference type="AlphaFoldDB" id="A0A0L0H5V6"/>
<gene>
    <name evidence="7" type="ORF">SPPG_08259</name>
</gene>
<dbReference type="Pfam" id="PF10375">
    <property type="entry name" value="GRAB"/>
    <property type="match status" value="1"/>
</dbReference>
<dbReference type="EMBL" id="KQ257469">
    <property type="protein sequence ID" value="KNC96359.1"/>
    <property type="molecule type" value="Genomic_DNA"/>
</dbReference>
<reference evidence="7 8" key="1">
    <citation type="submission" date="2009-08" db="EMBL/GenBank/DDBJ databases">
        <title>The Genome Sequence of Spizellomyces punctatus strain DAOM BR117.</title>
        <authorList>
            <consortium name="The Broad Institute Genome Sequencing Platform"/>
            <person name="Russ C."/>
            <person name="Cuomo C."/>
            <person name="Shea T."/>
            <person name="Young S.K."/>
            <person name="Zeng Q."/>
            <person name="Koehrsen M."/>
            <person name="Haas B."/>
            <person name="Borodovsky M."/>
            <person name="Guigo R."/>
            <person name="Alvarado L."/>
            <person name="Berlin A."/>
            <person name="Bochicchio J."/>
            <person name="Borenstein D."/>
            <person name="Chapman S."/>
            <person name="Chen Z."/>
            <person name="Engels R."/>
            <person name="Freedman E."/>
            <person name="Gellesch M."/>
            <person name="Goldberg J."/>
            <person name="Griggs A."/>
            <person name="Gujja S."/>
            <person name="Heiman D."/>
            <person name="Hepburn T."/>
            <person name="Howarth C."/>
            <person name="Jen D."/>
            <person name="Larson L."/>
            <person name="Lewis B."/>
            <person name="Mehta T."/>
            <person name="Park D."/>
            <person name="Pearson M."/>
            <person name="Roberts A."/>
            <person name="Saif S."/>
            <person name="Shenoy N."/>
            <person name="Sisk P."/>
            <person name="Stolte C."/>
            <person name="Sykes S."/>
            <person name="Thomson T."/>
            <person name="Walk T."/>
            <person name="White J."/>
            <person name="Yandava C."/>
            <person name="Burger G."/>
            <person name="Gray M.W."/>
            <person name="Holland P.W.H."/>
            <person name="King N."/>
            <person name="Lang F.B.F."/>
            <person name="Roger A.J."/>
            <person name="Ruiz-Trillo I."/>
            <person name="Lander E."/>
            <person name="Nusbaum C."/>
        </authorList>
    </citation>
    <scope>NUCLEOTIDE SEQUENCE [LARGE SCALE GENOMIC DNA]</scope>
    <source>
        <strain evidence="7 8">DAOM BR117</strain>
    </source>
</reference>
<feature type="compositionally biased region" description="Basic and acidic residues" evidence="5">
    <location>
        <begin position="1180"/>
        <end position="1190"/>
    </location>
</feature>
<evidence type="ECO:0000313" key="8">
    <source>
        <dbReference type="Proteomes" id="UP000053201"/>
    </source>
</evidence>
<dbReference type="GO" id="GO:0007030">
    <property type="term" value="P:Golgi organization"/>
    <property type="evidence" value="ECO:0007669"/>
    <property type="project" value="TreeGrafter"/>
</dbReference>
<dbReference type="InterPro" id="IPR019459">
    <property type="entry name" value="GRAB"/>
</dbReference>
<dbReference type="PANTHER" id="PTHR18921">
    <property type="entry name" value="MYOSIN HEAVY CHAIN - RELATED"/>
    <property type="match status" value="1"/>
</dbReference>
<keyword evidence="8" id="KW-1185">Reference proteome</keyword>
<evidence type="ECO:0000256" key="2">
    <source>
        <dbReference type="ARBA" id="ARBA00023034"/>
    </source>
</evidence>
<dbReference type="GO" id="GO:0031267">
    <property type="term" value="F:small GTPase binding"/>
    <property type="evidence" value="ECO:0007669"/>
    <property type="project" value="TreeGrafter"/>
</dbReference>
<dbReference type="OMA" id="AYYKREL"/>
<feature type="coiled-coil region" evidence="4">
    <location>
        <begin position="430"/>
        <end position="537"/>
    </location>
</feature>
<comment type="subcellular location">
    <subcellularLocation>
        <location evidence="1">Golgi apparatus</location>
    </subcellularLocation>
</comment>
<dbReference type="Proteomes" id="UP000053201">
    <property type="component" value="Unassembled WGS sequence"/>
</dbReference>
<dbReference type="PANTHER" id="PTHR18921:SF2">
    <property type="entry name" value="THYROID RECEPTOR-INTERACTING PROTEIN 11"/>
    <property type="match status" value="1"/>
</dbReference>
<protein>
    <recommendedName>
        <fullName evidence="6">GRIP domain-containing protein</fullName>
    </recommendedName>
</protein>
<feature type="coiled-coil region" evidence="4">
    <location>
        <begin position="56"/>
        <end position="83"/>
    </location>
</feature>
<dbReference type="VEuPathDB" id="FungiDB:SPPG_08259"/>
<dbReference type="Gene3D" id="1.10.287.1490">
    <property type="match status" value="1"/>
</dbReference>
<feature type="coiled-coil region" evidence="4">
    <location>
        <begin position="1000"/>
        <end position="1034"/>
    </location>
</feature>
<dbReference type="OrthoDB" id="425925at2759"/>
<dbReference type="eggNOG" id="ENOG502RYXN">
    <property type="taxonomic scope" value="Eukaryota"/>
</dbReference>
<accession>A0A0L0H5V6</accession>
<evidence type="ECO:0000256" key="3">
    <source>
        <dbReference type="ARBA" id="ARBA00023054"/>
    </source>
</evidence>